<keyword evidence="10" id="KW-1185">Reference proteome</keyword>
<proteinExistence type="inferred from homology"/>
<dbReference type="GO" id="GO:0047617">
    <property type="term" value="F:fatty acyl-CoA hydrolase activity"/>
    <property type="evidence" value="ECO:0007669"/>
    <property type="project" value="UniProtKB-EC"/>
</dbReference>
<evidence type="ECO:0000256" key="1">
    <source>
        <dbReference type="ARBA" id="ARBA00022801"/>
    </source>
</evidence>
<evidence type="ECO:0000313" key="9">
    <source>
        <dbReference type="EMBL" id="SIT18788.1"/>
    </source>
</evidence>
<evidence type="ECO:0000256" key="4">
    <source>
        <dbReference type="ARBA" id="ARBA00038381"/>
    </source>
</evidence>
<dbReference type="InterPro" id="IPR003736">
    <property type="entry name" value="PAAI_dom"/>
</dbReference>
<evidence type="ECO:0000313" key="10">
    <source>
        <dbReference type="Proteomes" id="UP000186141"/>
    </source>
</evidence>
<dbReference type="SUPFAM" id="SSF54637">
    <property type="entry name" value="Thioesterase/thiol ester dehydrase-isomerase"/>
    <property type="match status" value="1"/>
</dbReference>
<name>A0A1N7Q7F7_9RHOB</name>
<organism evidence="9 10">
    <name type="scientific">Gemmobacter megaterium</name>
    <dbReference type="NCBI Taxonomy" id="1086013"/>
    <lineage>
        <taxon>Bacteria</taxon>
        <taxon>Pseudomonadati</taxon>
        <taxon>Pseudomonadota</taxon>
        <taxon>Alphaproteobacteria</taxon>
        <taxon>Rhodobacterales</taxon>
        <taxon>Paracoccaceae</taxon>
        <taxon>Gemmobacter</taxon>
    </lineage>
</organism>
<dbReference type="EMBL" id="FTOT01000007">
    <property type="protein sequence ID" value="SIT18788.1"/>
    <property type="molecule type" value="Genomic_DNA"/>
</dbReference>
<evidence type="ECO:0000259" key="8">
    <source>
        <dbReference type="Pfam" id="PF03061"/>
    </source>
</evidence>
<dbReference type="NCBIfam" id="TIGR00369">
    <property type="entry name" value="unchar_dom_1"/>
    <property type="match status" value="1"/>
</dbReference>
<keyword evidence="1" id="KW-0378">Hydrolase</keyword>
<dbReference type="OrthoDB" id="3477511at2"/>
<dbReference type="PANTHER" id="PTHR43240:SF20">
    <property type="entry name" value="MEDIUM_LONG-CHAIN ACYL-COA THIOESTERASE YIGI"/>
    <property type="match status" value="1"/>
</dbReference>
<dbReference type="STRING" id="1086013.SAMN05421774_107184"/>
<evidence type="ECO:0000256" key="5">
    <source>
        <dbReference type="ARBA" id="ARBA00038894"/>
    </source>
</evidence>
<dbReference type="Proteomes" id="UP000186141">
    <property type="component" value="Unassembled WGS sequence"/>
</dbReference>
<evidence type="ECO:0000256" key="7">
    <source>
        <dbReference type="ARBA" id="ARBA00048062"/>
    </source>
</evidence>
<dbReference type="Gene3D" id="3.10.129.10">
    <property type="entry name" value="Hotdog Thioesterase"/>
    <property type="match status" value="1"/>
</dbReference>
<comment type="catalytic activity">
    <reaction evidence="3">
        <text>a long-chain fatty acyl-CoA + H2O = a long-chain fatty acid + CoA + H(+)</text>
        <dbReference type="Rhea" id="RHEA:67680"/>
        <dbReference type="ChEBI" id="CHEBI:15377"/>
        <dbReference type="ChEBI" id="CHEBI:15378"/>
        <dbReference type="ChEBI" id="CHEBI:57287"/>
        <dbReference type="ChEBI" id="CHEBI:57560"/>
        <dbReference type="ChEBI" id="CHEBI:83139"/>
    </reaction>
</comment>
<dbReference type="AlphaFoldDB" id="A0A1N7Q7F7"/>
<comment type="catalytic activity">
    <reaction evidence="7">
        <text>a medium-chain fatty acyl-CoA + H2O = a medium-chain fatty acid + CoA + H(+)</text>
        <dbReference type="Rhea" id="RHEA:68184"/>
        <dbReference type="ChEBI" id="CHEBI:15377"/>
        <dbReference type="ChEBI" id="CHEBI:15378"/>
        <dbReference type="ChEBI" id="CHEBI:57287"/>
        <dbReference type="ChEBI" id="CHEBI:59558"/>
        <dbReference type="ChEBI" id="CHEBI:90546"/>
    </reaction>
</comment>
<evidence type="ECO:0000256" key="3">
    <source>
        <dbReference type="ARBA" id="ARBA00036002"/>
    </source>
</evidence>
<dbReference type="Pfam" id="PF03061">
    <property type="entry name" value="4HBT"/>
    <property type="match status" value="1"/>
</dbReference>
<comment type="similarity">
    <text evidence="4">Belongs to the YigI thioesterase family.</text>
</comment>
<dbReference type="InterPro" id="IPR029069">
    <property type="entry name" value="HotDog_dom_sf"/>
</dbReference>
<dbReference type="EC" id="3.1.2.20" evidence="5"/>
<protein>
    <recommendedName>
        <fullName evidence="6">Medium/long-chain acyl-CoA thioesterase YigI</fullName>
        <ecNumber evidence="5">3.1.2.20</ecNumber>
    </recommendedName>
</protein>
<dbReference type="RefSeq" id="WP_083701325.1">
    <property type="nucleotide sequence ID" value="NZ_BMEH01000007.1"/>
</dbReference>
<dbReference type="CDD" id="cd03443">
    <property type="entry name" value="PaaI_thioesterase"/>
    <property type="match status" value="1"/>
</dbReference>
<evidence type="ECO:0000256" key="6">
    <source>
        <dbReference type="ARBA" id="ARBA00040062"/>
    </source>
</evidence>
<comment type="catalytic activity">
    <reaction evidence="2">
        <text>a fatty acyl-CoA + H2O = a fatty acid + CoA + H(+)</text>
        <dbReference type="Rhea" id="RHEA:16781"/>
        <dbReference type="ChEBI" id="CHEBI:15377"/>
        <dbReference type="ChEBI" id="CHEBI:15378"/>
        <dbReference type="ChEBI" id="CHEBI:28868"/>
        <dbReference type="ChEBI" id="CHEBI:57287"/>
        <dbReference type="ChEBI" id="CHEBI:77636"/>
        <dbReference type="EC" id="3.1.2.20"/>
    </reaction>
</comment>
<feature type="domain" description="Thioesterase" evidence="8">
    <location>
        <begin position="43"/>
        <end position="121"/>
    </location>
</feature>
<accession>A0A1N7Q7F7</accession>
<gene>
    <name evidence="9" type="ORF">SAMN05421774_107184</name>
</gene>
<sequence length="140" mass="14878">MSLSPIQVSQGFNLMLGVQLLDWTAQGVTGQMRLRADMLNSAGIAHGGVYCSLLDFACGVAGCHAPEGEPRKFCVTLSLNTNFIASAVEGDLLTVRARRVGGGSRLFFAEAEIHNEDGALLAKGSGAFRHISPRNQDMRG</sequence>
<dbReference type="InterPro" id="IPR006683">
    <property type="entry name" value="Thioestr_dom"/>
</dbReference>
<dbReference type="PANTHER" id="PTHR43240">
    <property type="entry name" value="1,4-DIHYDROXY-2-NAPHTHOYL-COA THIOESTERASE 1"/>
    <property type="match status" value="1"/>
</dbReference>
<evidence type="ECO:0000256" key="2">
    <source>
        <dbReference type="ARBA" id="ARBA00035880"/>
    </source>
</evidence>
<reference evidence="9 10" key="1">
    <citation type="submission" date="2017-01" db="EMBL/GenBank/DDBJ databases">
        <authorList>
            <person name="Mah S.A."/>
            <person name="Swanson W.J."/>
            <person name="Moy G.W."/>
            <person name="Vacquier V.D."/>
        </authorList>
    </citation>
    <scope>NUCLEOTIDE SEQUENCE [LARGE SCALE GENOMIC DNA]</scope>
    <source>
        <strain evidence="9 10">DSM 26375</strain>
    </source>
</reference>